<keyword evidence="1" id="KW-0812">Transmembrane</keyword>
<evidence type="ECO:0000313" key="3">
    <source>
        <dbReference type="Proteomes" id="UP000192050"/>
    </source>
</evidence>
<evidence type="ECO:0000256" key="1">
    <source>
        <dbReference type="SAM" id="Phobius"/>
    </source>
</evidence>
<gene>
    <name evidence="2" type="ORF">FAD_0785</name>
</gene>
<dbReference type="STRING" id="74969.FAD_0785"/>
<organism evidence="2 3">
    <name type="scientific">Ferroplasma acidiphilum</name>
    <dbReference type="NCBI Taxonomy" id="74969"/>
    <lineage>
        <taxon>Archaea</taxon>
        <taxon>Methanobacteriati</taxon>
        <taxon>Thermoplasmatota</taxon>
        <taxon>Thermoplasmata</taxon>
        <taxon>Thermoplasmatales</taxon>
        <taxon>Ferroplasmaceae</taxon>
        <taxon>Ferroplasma</taxon>
    </lineage>
</organism>
<reference evidence="2 3" key="1">
    <citation type="submission" date="2011-10" db="EMBL/GenBank/DDBJ databases">
        <title>Metabolic and evolutionary patterns in the extreme acidophile Ferroplasma acidiphilum.</title>
        <authorList>
            <person name="Golyshina O.V."/>
            <person name="Kozyavkin S.A."/>
            <person name="Tatusov R.L."/>
            <person name="Slesarev A.I."/>
            <person name="Golyshin P.N."/>
        </authorList>
    </citation>
    <scope>NUCLEOTIDE SEQUENCE [LARGE SCALE GENOMIC DNA]</scope>
    <source>
        <strain evidence="3">Y</strain>
    </source>
</reference>
<dbReference type="GeneID" id="84217405"/>
<dbReference type="KEGG" id="fai:FAD_0785"/>
<accession>A0A1V0N3G7</accession>
<dbReference type="AlphaFoldDB" id="A0A1V0N3G7"/>
<sequence>MIRKLYYFLSVFAGSIVLGLIVSLSSRNFIAVFLLYTAIFFILGVSFTVFPFVYYNHFSELRVLSKIPKYPPGQIINIMDATATFNVSIKNNNFDIIQGLEHEKYIDAKVAFVGHFIEFYQYSHPYVLSYIPFLKINSLSITGIRQGKKSHSIINPELPSMIKCNYFEILTDSGIYRIIVLQISTDRFIDAIQNSRKS</sequence>
<proteinExistence type="predicted"/>
<dbReference type="EMBL" id="CP015363">
    <property type="protein sequence ID" value="ARD84688.1"/>
    <property type="molecule type" value="Genomic_DNA"/>
</dbReference>
<keyword evidence="1" id="KW-0472">Membrane</keyword>
<name>A0A1V0N3G7_9ARCH</name>
<keyword evidence="3" id="KW-1185">Reference proteome</keyword>
<feature type="transmembrane region" description="Helical" evidence="1">
    <location>
        <begin position="5"/>
        <end position="24"/>
    </location>
</feature>
<feature type="transmembrane region" description="Helical" evidence="1">
    <location>
        <begin position="30"/>
        <end position="55"/>
    </location>
</feature>
<protein>
    <submittedName>
        <fullName evidence="2">Uncharacterized protein</fullName>
    </submittedName>
</protein>
<keyword evidence="1" id="KW-1133">Transmembrane helix</keyword>
<evidence type="ECO:0000313" key="2">
    <source>
        <dbReference type="EMBL" id="ARD84688.1"/>
    </source>
</evidence>
<dbReference type="Proteomes" id="UP000192050">
    <property type="component" value="Chromosome"/>
</dbReference>
<dbReference type="RefSeq" id="WP_081141977.1">
    <property type="nucleotide sequence ID" value="NZ_CP015363.1"/>
</dbReference>